<dbReference type="PANTHER" id="PTHR36566:SF1">
    <property type="entry name" value="PYRIDINIUM-3,5-BISTHIOCARBOXYLIC ACID MONONUCLEOTIDE NICKEL INSERTION PROTEIN"/>
    <property type="match status" value="1"/>
</dbReference>
<organism evidence="2 3">
    <name type="scientific">Gordonibacter pamelaeae</name>
    <dbReference type="NCBI Taxonomy" id="471189"/>
    <lineage>
        <taxon>Bacteria</taxon>
        <taxon>Bacillati</taxon>
        <taxon>Actinomycetota</taxon>
        <taxon>Coriobacteriia</taxon>
        <taxon>Eggerthellales</taxon>
        <taxon>Eggerthellaceae</taxon>
        <taxon>Gordonibacter</taxon>
    </lineage>
</organism>
<reference evidence="2 3" key="1">
    <citation type="journal article" date="2018" name="Elife">
        <title>Discovery and characterization of a prevalent human gut bacterial enzyme sufficient for the inactivation of a family of plant toxins.</title>
        <authorList>
            <person name="Koppel N."/>
            <person name="Bisanz J.E."/>
            <person name="Pandelia M.E."/>
            <person name="Turnbaugh P.J."/>
            <person name="Balskus E.P."/>
        </authorList>
    </citation>
    <scope>NUCLEOTIDE SEQUENCE [LARGE SCALE GENOMIC DNA]</scope>
    <source>
        <strain evidence="2 3">3C</strain>
    </source>
</reference>
<protein>
    <recommendedName>
        <fullName evidence="4">DUF111 family protein</fullName>
    </recommendedName>
</protein>
<proteinExistence type="predicted"/>
<sequence length="184" mass="19454">MTTLHLDLTRDATRRSLLSDLRGRLDADARTALDAAVEAAGVPERHHHDLPDVLATIDGLQASDRVKDDMRAVYRILAEAEASVHGCAVDETHFHEVGNGEAVRNVCAVCLAVEALAPERIAATPVQVGSGTVTCAHGELHIPAPATAAILAAGIPVCTERLDGERCTPTSAALIKHFVDEFDA</sequence>
<gene>
    <name evidence="2" type="ORF">C1877_04345</name>
</gene>
<evidence type="ECO:0000313" key="2">
    <source>
        <dbReference type="EMBL" id="RDB66417.1"/>
    </source>
</evidence>
<keyword evidence="3" id="KW-1185">Reference proteome</keyword>
<keyword evidence="1" id="KW-0533">Nickel</keyword>
<name>A0A369M663_9ACTN</name>
<dbReference type="EMBL" id="PPTS01000002">
    <property type="protein sequence ID" value="RDB66417.1"/>
    <property type="molecule type" value="Genomic_DNA"/>
</dbReference>
<evidence type="ECO:0000313" key="3">
    <source>
        <dbReference type="Proteomes" id="UP000254000"/>
    </source>
</evidence>
<dbReference type="Proteomes" id="UP000254000">
    <property type="component" value="Unassembled WGS sequence"/>
</dbReference>
<dbReference type="OrthoDB" id="9765625at2"/>
<dbReference type="AlphaFoldDB" id="A0A369M663"/>
<evidence type="ECO:0000256" key="1">
    <source>
        <dbReference type="ARBA" id="ARBA00022596"/>
    </source>
</evidence>
<dbReference type="RefSeq" id="WP_114568482.1">
    <property type="nucleotide sequence ID" value="NZ_CABMMS010000002.1"/>
</dbReference>
<dbReference type="Pfam" id="PF01969">
    <property type="entry name" value="Ni_insertion"/>
    <property type="match status" value="1"/>
</dbReference>
<accession>A0A369M663</accession>
<dbReference type="GeneID" id="78358943"/>
<dbReference type="PANTHER" id="PTHR36566">
    <property type="entry name" value="NICKEL INSERTION PROTEIN-RELATED"/>
    <property type="match status" value="1"/>
</dbReference>
<evidence type="ECO:0008006" key="4">
    <source>
        <dbReference type="Google" id="ProtNLM"/>
    </source>
</evidence>
<comment type="caution">
    <text evidence="2">The sequence shown here is derived from an EMBL/GenBank/DDBJ whole genome shotgun (WGS) entry which is preliminary data.</text>
</comment>
<dbReference type="InterPro" id="IPR002822">
    <property type="entry name" value="Ni_insertion"/>
</dbReference>